<keyword evidence="2" id="KW-1185">Reference proteome</keyword>
<dbReference type="EMBL" id="MCFL01000064">
    <property type="protein sequence ID" value="ORZ31246.1"/>
    <property type="molecule type" value="Genomic_DNA"/>
</dbReference>
<evidence type="ECO:0000313" key="1">
    <source>
        <dbReference type="EMBL" id="ORZ31246.1"/>
    </source>
</evidence>
<gene>
    <name evidence="1" type="ORF">BCR44DRAFT_1276437</name>
</gene>
<dbReference type="AlphaFoldDB" id="A0A1Y2H9J7"/>
<dbReference type="Proteomes" id="UP000193411">
    <property type="component" value="Unassembled WGS sequence"/>
</dbReference>
<protein>
    <submittedName>
        <fullName evidence="1">Uncharacterized protein</fullName>
    </submittedName>
</protein>
<reference evidence="1 2" key="1">
    <citation type="submission" date="2016-07" db="EMBL/GenBank/DDBJ databases">
        <title>Pervasive Adenine N6-methylation of Active Genes in Fungi.</title>
        <authorList>
            <consortium name="DOE Joint Genome Institute"/>
            <person name="Mondo S.J."/>
            <person name="Dannebaum R.O."/>
            <person name="Kuo R.C."/>
            <person name="Labutti K."/>
            <person name="Haridas S."/>
            <person name="Kuo A."/>
            <person name="Salamov A."/>
            <person name="Ahrendt S.R."/>
            <person name="Lipzen A."/>
            <person name="Sullivan W."/>
            <person name="Andreopoulos W.B."/>
            <person name="Clum A."/>
            <person name="Lindquist E."/>
            <person name="Daum C."/>
            <person name="Ramamoorthy G.K."/>
            <person name="Gryganskyi A."/>
            <person name="Culley D."/>
            <person name="Magnuson J.K."/>
            <person name="James T.Y."/>
            <person name="O'Malley M.A."/>
            <person name="Stajich J.E."/>
            <person name="Spatafora J.W."/>
            <person name="Visel A."/>
            <person name="Grigoriev I.V."/>
        </authorList>
    </citation>
    <scope>NUCLEOTIDE SEQUENCE [LARGE SCALE GENOMIC DNA]</scope>
    <source>
        <strain evidence="1 2">PL171</strain>
    </source>
</reference>
<proteinExistence type="predicted"/>
<accession>A0A1Y2H9J7</accession>
<evidence type="ECO:0000313" key="2">
    <source>
        <dbReference type="Proteomes" id="UP000193411"/>
    </source>
</evidence>
<comment type="caution">
    <text evidence="1">The sequence shown here is derived from an EMBL/GenBank/DDBJ whole genome shotgun (WGS) entry which is preliminary data.</text>
</comment>
<name>A0A1Y2H9J7_9FUNG</name>
<organism evidence="1 2">
    <name type="scientific">Catenaria anguillulae PL171</name>
    <dbReference type="NCBI Taxonomy" id="765915"/>
    <lineage>
        <taxon>Eukaryota</taxon>
        <taxon>Fungi</taxon>
        <taxon>Fungi incertae sedis</taxon>
        <taxon>Blastocladiomycota</taxon>
        <taxon>Blastocladiomycetes</taxon>
        <taxon>Blastocladiales</taxon>
        <taxon>Catenariaceae</taxon>
        <taxon>Catenaria</taxon>
    </lineage>
</organism>
<sequence>MSWSIVLFWMRHGWPALILTFSFHTFNLDCFFPNQLWPESGVLLLPNVHARLSSFYFGFKARILGTTGGCGQVRLKGHLSTWKRLRCGAIRLQDALFFCVARTRMIK</sequence>